<dbReference type="GO" id="GO:0005829">
    <property type="term" value="C:cytosol"/>
    <property type="evidence" value="ECO:0007669"/>
    <property type="project" value="TreeGrafter"/>
</dbReference>
<dbReference type="AlphaFoldDB" id="A0AAV5TN21"/>
<dbReference type="InterPro" id="IPR001012">
    <property type="entry name" value="UBX_dom"/>
</dbReference>
<sequence>MTAYENGFQLNDGDLRPFDDPANAAFLNDIARGRIPRELTLQYPGKEIDMKMIRMPGNYEPPKVVLFGGSGARLGAVVPEVVDNVPPLVSKEDSESALKAAQASLTVDESKPVTQVQIRLPDGNRLVARLNQSATVSELRAFIATAHPSLAYSPFELRTSFPNALIEDESKTLQGASLLNSVVLVKMT</sequence>
<accession>A0AAV5TN21</accession>
<evidence type="ECO:0000259" key="2">
    <source>
        <dbReference type="PROSITE" id="PS51399"/>
    </source>
</evidence>
<dbReference type="EMBL" id="BTSX01000004">
    <property type="protein sequence ID" value="GMS95818.1"/>
    <property type="molecule type" value="Genomic_DNA"/>
</dbReference>
<dbReference type="SUPFAM" id="SSF54236">
    <property type="entry name" value="Ubiquitin-like"/>
    <property type="match status" value="1"/>
</dbReference>
<dbReference type="Proteomes" id="UP001432027">
    <property type="component" value="Unassembled WGS sequence"/>
</dbReference>
<keyword evidence="4" id="KW-1185">Reference proteome</keyword>
<dbReference type="GO" id="GO:0061025">
    <property type="term" value="P:membrane fusion"/>
    <property type="evidence" value="ECO:0007669"/>
    <property type="project" value="TreeGrafter"/>
</dbReference>
<dbReference type="InterPro" id="IPR012989">
    <property type="entry name" value="SEP_domain"/>
</dbReference>
<comment type="caution">
    <text evidence="3">The sequence shown here is derived from an EMBL/GenBank/DDBJ whole genome shotgun (WGS) entry which is preliminary data.</text>
</comment>
<dbReference type="SMART" id="SM00553">
    <property type="entry name" value="SEP"/>
    <property type="match status" value="1"/>
</dbReference>
<dbReference type="Pfam" id="PF00789">
    <property type="entry name" value="UBX"/>
    <property type="match status" value="1"/>
</dbReference>
<evidence type="ECO:0000313" key="3">
    <source>
        <dbReference type="EMBL" id="GMS95818.1"/>
    </source>
</evidence>
<dbReference type="GO" id="GO:0005634">
    <property type="term" value="C:nucleus"/>
    <property type="evidence" value="ECO:0007669"/>
    <property type="project" value="TreeGrafter"/>
</dbReference>
<dbReference type="PROSITE" id="PS51399">
    <property type="entry name" value="SEP"/>
    <property type="match status" value="1"/>
</dbReference>
<dbReference type="InterPro" id="IPR036241">
    <property type="entry name" value="NSFL1C_SEP_dom_sf"/>
</dbReference>
<dbReference type="GO" id="GO:0031468">
    <property type="term" value="P:nuclear membrane reassembly"/>
    <property type="evidence" value="ECO:0007669"/>
    <property type="project" value="TreeGrafter"/>
</dbReference>
<dbReference type="InterPro" id="IPR029071">
    <property type="entry name" value="Ubiquitin-like_domsf"/>
</dbReference>
<feature type="domain" description="UBX" evidence="1">
    <location>
        <begin position="109"/>
        <end position="186"/>
    </location>
</feature>
<dbReference type="SUPFAM" id="SSF102848">
    <property type="entry name" value="NSFL1 (p97 ATPase) cofactor p47, SEP domain"/>
    <property type="match status" value="1"/>
</dbReference>
<dbReference type="Gene3D" id="3.30.420.210">
    <property type="entry name" value="SEP domain"/>
    <property type="match status" value="1"/>
</dbReference>
<proteinExistence type="predicted"/>
<evidence type="ECO:0000313" key="4">
    <source>
        <dbReference type="Proteomes" id="UP001432027"/>
    </source>
</evidence>
<dbReference type="GO" id="GO:0007030">
    <property type="term" value="P:Golgi organization"/>
    <property type="evidence" value="ECO:0007669"/>
    <property type="project" value="TreeGrafter"/>
</dbReference>
<dbReference type="PANTHER" id="PTHR23333">
    <property type="entry name" value="UBX DOMAIN CONTAINING PROTEIN"/>
    <property type="match status" value="1"/>
</dbReference>
<dbReference type="GO" id="GO:0043161">
    <property type="term" value="P:proteasome-mediated ubiquitin-dependent protein catabolic process"/>
    <property type="evidence" value="ECO:0007669"/>
    <property type="project" value="TreeGrafter"/>
</dbReference>
<dbReference type="SMART" id="SM00166">
    <property type="entry name" value="UBX"/>
    <property type="match status" value="1"/>
</dbReference>
<dbReference type="GO" id="GO:0043130">
    <property type="term" value="F:ubiquitin binding"/>
    <property type="evidence" value="ECO:0007669"/>
    <property type="project" value="TreeGrafter"/>
</dbReference>
<dbReference type="PANTHER" id="PTHR23333:SF20">
    <property type="entry name" value="NSFL1 COFACTOR P47"/>
    <property type="match status" value="1"/>
</dbReference>
<reference evidence="3" key="1">
    <citation type="submission" date="2023-10" db="EMBL/GenBank/DDBJ databases">
        <title>Genome assembly of Pristionchus species.</title>
        <authorList>
            <person name="Yoshida K."/>
            <person name="Sommer R.J."/>
        </authorList>
    </citation>
    <scope>NUCLEOTIDE SEQUENCE</scope>
    <source>
        <strain evidence="3">RS0144</strain>
    </source>
</reference>
<evidence type="ECO:0000259" key="1">
    <source>
        <dbReference type="PROSITE" id="PS50033"/>
    </source>
</evidence>
<dbReference type="PROSITE" id="PS50033">
    <property type="entry name" value="UBX"/>
    <property type="match status" value="1"/>
</dbReference>
<protein>
    <submittedName>
        <fullName evidence="3">Uncharacterized protein</fullName>
    </submittedName>
</protein>
<dbReference type="Gene3D" id="3.10.20.90">
    <property type="entry name" value="Phosphatidylinositol 3-kinase Catalytic Subunit, Chain A, domain 1"/>
    <property type="match status" value="1"/>
</dbReference>
<dbReference type="CDD" id="cd01770">
    <property type="entry name" value="UBX_UBXN2"/>
    <property type="match status" value="1"/>
</dbReference>
<name>A0AAV5TN21_9BILA</name>
<dbReference type="Pfam" id="PF08059">
    <property type="entry name" value="SEP"/>
    <property type="match status" value="1"/>
</dbReference>
<dbReference type="GO" id="GO:0000045">
    <property type="term" value="P:autophagosome assembly"/>
    <property type="evidence" value="ECO:0007669"/>
    <property type="project" value="TreeGrafter"/>
</dbReference>
<organism evidence="3 4">
    <name type="scientific">Pristionchus entomophagus</name>
    <dbReference type="NCBI Taxonomy" id="358040"/>
    <lineage>
        <taxon>Eukaryota</taxon>
        <taxon>Metazoa</taxon>
        <taxon>Ecdysozoa</taxon>
        <taxon>Nematoda</taxon>
        <taxon>Chromadorea</taxon>
        <taxon>Rhabditida</taxon>
        <taxon>Rhabditina</taxon>
        <taxon>Diplogasteromorpha</taxon>
        <taxon>Diplogasteroidea</taxon>
        <taxon>Neodiplogasteridae</taxon>
        <taxon>Pristionchus</taxon>
    </lineage>
</organism>
<gene>
    <name evidence="3" type="ORF">PENTCL1PPCAC_17993</name>
</gene>
<feature type="non-terminal residue" evidence="3">
    <location>
        <position position="188"/>
    </location>
</feature>
<feature type="domain" description="SEP" evidence="2">
    <location>
        <begin position="1"/>
        <end position="60"/>
    </location>
</feature>